<reference evidence="2 3" key="1">
    <citation type="submission" date="2020-07" db="EMBL/GenBank/DDBJ databases">
        <title>Sequencing the genomes of 1000 actinobacteria strains.</title>
        <authorList>
            <person name="Klenk H.-P."/>
        </authorList>
    </citation>
    <scope>NUCLEOTIDE SEQUENCE [LARGE SCALE GENOMIC DNA]</scope>
    <source>
        <strain evidence="2 3">DSM 103833</strain>
    </source>
</reference>
<dbReference type="EMBL" id="JACCFP010000001">
    <property type="protein sequence ID" value="NYJ03523.1"/>
    <property type="molecule type" value="Genomic_DNA"/>
</dbReference>
<dbReference type="GO" id="GO:0016829">
    <property type="term" value="F:lyase activity"/>
    <property type="evidence" value="ECO:0007669"/>
    <property type="project" value="UniProtKB-KW"/>
</dbReference>
<organism evidence="2 3">
    <name type="scientific">Nocardioides thalensis</name>
    <dbReference type="NCBI Taxonomy" id="1914755"/>
    <lineage>
        <taxon>Bacteria</taxon>
        <taxon>Bacillati</taxon>
        <taxon>Actinomycetota</taxon>
        <taxon>Actinomycetes</taxon>
        <taxon>Propionibacteriales</taxon>
        <taxon>Nocardioidaceae</taxon>
        <taxon>Nocardioides</taxon>
    </lineage>
</organism>
<dbReference type="Gene3D" id="3.10.180.10">
    <property type="entry name" value="2,3-Dihydroxybiphenyl 1,2-Dioxygenase, domain 1"/>
    <property type="match status" value="2"/>
</dbReference>
<keyword evidence="2" id="KW-0456">Lyase</keyword>
<accession>A0A853CBF5</accession>
<dbReference type="AlphaFoldDB" id="A0A853CBF5"/>
<comment type="caution">
    <text evidence="2">The sequence shown here is derived from an EMBL/GenBank/DDBJ whole genome shotgun (WGS) entry which is preliminary data.</text>
</comment>
<gene>
    <name evidence="2" type="ORF">HNR19_004221</name>
</gene>
<evidence type="ECO:0000313" key="2">
    <source>
        <dbReference type="EMBL" id="NYJ03523.1"/>
    </source>
</evidence>
<feature type="domain" description="Glyoxalase/fosfomycin resistance/dioxygenase" evidence="1">
    <location>
        <begin position="37"/>
        <end position="98"/>
    </location>
</feature>
<dbReference type="PANTHER" id="PTHR36503:SF1">
    <property type="entry name" value="BLR2520 PROTEIN"/>
    <property type="match status" value="1"/>
</dbReference>
<dbReference type="Pfam" id="PF00903">
    <property type="entry name" value="Glyoxalase"/>
    <property type="match status" value="1"/>
</dbReference>
<proteinExistence type="predicted"/>
<dbReference type="InterPro" id="IPR004360">
    <property type="entry name" value="Glyas_Fos-R_dOase_dom"/>
</dbReference>
<dbReference type="SUPFAM" id="SSF54593">
    <property type="entry name" value="Glyoxalase/Bleomycin resistance protein/Dihydroxybiphenyl dioxygenase"/>
    <property type="match status" value="2"/>
</dbReference>
<name>A0A853CBF5_9ACTN</name>
<sequence>MPSIESLILDVPDVDAAREFYAAAFGDLGDRLQLRASADPATGFGGYSISLIVAQPADADSYFESAVAAGATVIKPVTKSMWGYGGVVQAPDGAVWKFVSESKKNKGPATGEIEAIVLLIGVEDVRASKEFYVDRGLKVAKSFGKKYAEFAPDGGVKLALLRRAEVAKDAGVPDAEGPHRITISGVGSFTDPDGYTWEQAS</sequence>
<dbReference type="RefSeq" id="WP_179669814.1">
    <property type="nucleotide sequence ID" value="NZ_JACCFP010000001.1"/>
</dbReference>
<evidence type="ECO:0000313" key="3">
    <source>
        <dbReference type="Proteomes" id="UP000530424"/>
    </source>
</evidence>
<keyword evidence="3" id="KW-1185">Reference proteome</keyword>
<evidence type="ECO:0000259" key="1">
    <source>
        <dbReference type="Pfam" id="PF00903"/>
    </source>
</evidence>
<protein>
    <submittedName>
        <fullName evidence="2">Putative lactoylglutathione lyase</fullName>
    </submittedName>
</protein>
<dbReference type="InterPro" id="IPR029068">
    <property type="entry name" value="Glyas_Bleomycin-R_OHBP_Dase"/>
</dbReference>
<dbReference type="PANTHER" id="PTHR36503">
    <property type="entry name" value="BLR2520 PROTEIN"/>
    <property type="match status" value="1"/>
</dbReference>
<dbReference type="Proteomes" id="UP000530424">
    <property type="component" value="Unassembled WGS sequence"/>
</dbReference>